<dbReference type="RefSeq" id="WP_126408808.1">
    <property type="nucleotide sequence ID" value="NZ_RXNT01000008.1"/>
</dbReference>
<protein>
    <submittedName>
        <fullName evidence="3">DUF418 domain-containing protein</fullName>
    </submittedName>
</protein>
<dbReference type="EMBL" id="RXNT01000008">
    <property type="protein sequence ID" value="RTR31491.1"/>
    <property type="molecule type" value="Genomic_DNA"/>
</dbReference>
<feature type="transmembrane region" description="Helical" evidence="1">
    <location>
        <begin position="18"/>
        <end position="38"/>
    </location>
</feature>
<feature type="transmembrane region" description="Helical" evidence="1">
    <location>
        <begin position="276"/>
        <end position="295"/>
    </location>
</feature>
<evidence type="ECO:0000313" key="3">
    <source>
        <dbReference type="EMBL" id="RTR31491.1"/>
    </source>
</evidence>
<sequence length="388" mass="45149">MYIPEKDRIVSLDMMRGFAILGIFLVNMLSFHSPLLYLDPFSWWESDLDKGTYIFIDVFAQGSFYPLFSLLFGYGLVLLYERTIKREQAFLSMATRRLLALLFIGMVHAFFIWHGDILITYAIFGFLFLLFRKLSGKAMMIMGALFWLIPNILLTLLFVVALLLSPAGELTMYEPELARQSVEIYQQGSYFSIFHQRFEDWYAVNNLANGVFMLFSIFPFFLIGGGAAKLKWMERVTELKKPFFISMLVFIIVGLFLKLSPYIVDRNIVYEYAQDTFGGPLLAFSYSLGIALWAAKSNRVLKIFAPVGKMSMSNYLLQSIVSTLLFYSYGFGLYDQISAFWGTVLVVLIYILQIVWSSYWLKNHYYGPVEWLWRSITYLKWPAWKRNN</sequence>
<evidence type="ECO:0000259" key="2">
    <source>
        <dbReference type="Pfam" id="PF04235"/>
    </source>
</evidence>
<feature type="transmembrane region" description="Helical" evidence="1">
    <location>
        <begin position="58"/>
        <end position="77"/>
    </location>
</feature>
<name>A0A3S0RLP2_9BACI</name>
<feature type="transmembrane region" description="Helical" evidence="1">
    <location>
        <begin position="144"/>
        <end position="164"/>
    </location>
</feature>
<feature type="transmembrane region" description="Helical" evidence="1">
    <location>
        <begin position="117"/>
        <end position="132"/>
    </location>
</feature>
<dbReference type="Pfam" id="PF04235">
    <property type="entry name" value="DUF418"/>
    <property type="match status" value="1"/>
</dbReference>
<dbReference type="AlphaFoldDB" id="A0A3S0RLP2"/>
<gene>
    <name evidence="3" type="ORF">EKG37_11485</name>
</gene>
<dbReference type="PANTHER" id="PTHR30590:SF2">
    <property type="entry name" value="INNER MEMBRANE PROTEIN"/>
    <property type="match status" value="1"/>
</dbReference>
<evidence type="ECO:0000256" key="1">
    <source>
        <dbReference type="SAM" id="Phobius"/>
    </source>
</evidence>
<evidence type="ECO:0000313" key="4">
    <source>
        <dbReference type="Proteomes" id="UP000271374"/>
    </source>
</evidence>
<keyword evidence="1" id="KW-0472">Membrane</keyword>
<keyword evidence="1" id="KW-1133">Transmembrane helix</keyword>
<organism evidence="3 4">
    <name type="scientific">Bacillus yapensis</name>
    <dbReference type="NCBI Taxonomy" id="2492960"/>
    <lineage>
        <taxon>Bacteria</taxon>
        <taxon>Bacillati</taxon>
        <taxon>Bacillota</taxon>
        <taxon>Bacilli</taxon>
        <taxon>Bacillales</taxon>
        <taxon>Bacillaceae</taxon>
        <taxon>Bacillus</taxon>
    </lineage>
</organism>
<dbReference type="InterPro" id="IPR007349">
    <property type="entry name" value="DUF418"/>
</dbReference>
<feature type="transmembrane region" description="Helical" evidence="1">
    <location>
        <begin position="242"/>
        <end position="264"/>
    </location>
</feature>
<dbReference type="PANTHER" id="PTHR30590">
    <property type="entry name" value="INNER MEMBRANE PROTEIN"/>
    <property type="match status" value="1"/>
</dbReference>
<accession>A0A3S0RLP2</accession>
<feature type="domain" description="DUF418" evidence="2">
    <location>
        <begin position="229"/>
        <end position="380"/>
    </location>
</feature>
<comment type="caution">
    <text evidence="3">The sequence shown here is derived from an EMBL/GenBank/DDBJ whole genome shotgun (WGS) entry which is preliminary data.</text>
</comment>
<keyword evidence="1" id="KW-0812">Transmembrane</keyword>
<dbReference type="InterPro" id="IPR052529">
    <property type="entry name" value="Bact_Transport_Assoc"/>
</dbReference>
<feature type="transmembrane region" description="Helical" evidence="1">
    <location>
        <begin position="315"/>
        <end position="334"/>
    </location>
</feature>
<dbReference type="Proteomes" id="UP000271374">
    <property type="component" value="Unassembled WGS sequence"/>
</dbReference>
<proteinExistence type="predicted"/>
<feature type="transmembrane region" description="Helical" evidence="1">
    <location>
        <begin position="89"/>
        <end position="111"/>
    </location>
</feature>
<feature type="transmembrane region" description="Helical" evidence="1">
    <location>
        <begin position="207"/>
        <end position="230"/>
    </location>
</feature>
<reference evidence="3 4" key="1">
    <citation type="submission" date="2018-12" db="EMBL/GenBank/DDBJ databases">
        <title>Bacillus yapensis draft genome sequence.</title>
        <authorList>
            <person name="Yu L."/>
            <person name="Xu X."/>
            <person name="Tang X."/>
        </authorList>
    </citation>
    <scope>NUCLEOTIDE SEQUENCE [LARGE SCALE GENOMIC DNA]</scope>
    <source>
        <strain evidence="3 4">XXST-01</strain>
    </source>
</reference>
<dbReference type="OrthoDB" id="9807744at2"/>
<keyword evidence="4" id="KW-1185">Reference proteome</keyword>
<feature type="transmembrane region" description="Helical" evidence="1">
    <location>
        <begin position="340"/>
        <end position="361"/>
    </location>
</feature>